<evidence type="ECO:0000313" key="3">
    <source>
        <dbReference type="Proteomes" id="UP001152799"/>
    </source>
</evidence>
<dbReference type="InterPro" id="IPR018490">
    <property type="entry name" value="cNMP-bd_dom_sf"/>
</dbReference>
<organism evidence="2 3">
    <name type="scientific">Ceutorhynchus assimilis</name>
    <name type="common">cabbage seed weevil</name>
    <dbReference type="NCBI Taxonomy" id="467358"/>
    <lineage>
        <taxon>Eukaryota</taxon>
        <taxon>Metazoa</taxon>
        <taxon>Ecdysozoa</taxon>
        <taxon>Arthropoda</taxon>
        <taxon>Hexapoda</taxon>
        <taxon>Insecta</taxon>
        <taxon>Pterygota</taxon>
        <taxon>Neoptera</taxon>
        <taxon>Endopterygota</taxon>
        <taxon>Coleoptera</taxon>
        <taxon>Polyphaga</taxon>
        <taxon>Cucujiformia</taxon>
        <taxon>Curculionidae</taxon>
        <taxon>Ceutorhynchinae</taxon>
        <taxon>Ceutorhynchus</taxon>
    </lineage>
</organism>
<sequence length="92" mass="10389">MSLAEIQPCDRNVKDVELICARLRRVDQLCRLPNSVLQQLALCGYYEDLENGVTLFRQGDSGKCWYAVMSGSLSVRVSHPEADLKVIVNKVY</sequence>
<gene>
    <name evidence="2" type="ORF">CEUTPL_LOCUS1879</name>
</gene>
<name>A0A9N9MFW5_9CUCU</name>
<evidence type="ECO:0000313" key="2">
    <source>
        <dbReference type="EMBL" id="CAG9761172.1"/>
    </source>
</evidence>
<dbReference type="SUPFAM" id="SSF51206">
    <property type="entry name" value="cAMP-binding domain-like"/>
    <property type="match status" value="1"/>
</dbReference>
<reference evidence="2" key="1">
    <citation type="submission" date="2022-01" db="EMBL/GenBank/DDBJ databases">
        <authorList>
            <person name="King R."/>
        </authorList>
    </citation>
    <scope>NUCLEOTIDE SEQUENCE</scope>
</reference>
<accession>A0A9N9MFW5</accession>
<dbReference type="Gene3D" id="2.60.120.10">
    <property type="entry name" value="Jelly Rolls"/>
    <property type="match status" value="1"/>
</dbReference>
<dbReference type="PROSITE" id="PS50042">
    <property type="entry name" value="CNMP_BINDING_3"/>
    <property type="match status" value="1"/>
</dbReference>
<dbReference type="OrthoDB" id="21144at2759"/>
<proteinExistence type="predicted"/>
<evidence type="ECO:0000259" key="1">
    <source>
        <dbReference type="PROSITE" id="PS50042"/>
    </source>
</evidence>
<dbReference type="InterPro" id="IPR000595">
    <property type="entry name" value="cNMP-bd_dom"/>
</dbReference>
<dbReference type="EMBL" id="OU892277">
    <property type="protein sequence ID" value="CAG9761172.1"/>
    <property type="molecule type" value="Genomic_DNA"/>
</dbReference>
<protein>
    <recommendedName>
        <fullName evidence="1">Cyclic nucleotide-binding domain-containing protein</fullName>
    </recommendedName>
</protein>
<dbReference type="PANTHER" id="PTHR23011">
    <property type="entry name" value="CYCLIC NUCLEOTIDE-BINDING DOMAIN CONTAINING PROTEIN"/>
    <property type="match status" value="1"/>
</dbReference>
<dbReference type="PANTHER" id="PTHR23011:SF41">
    <property type="entry name" value="CYCLIC NUCLEOTIDE-BINDING DOMAIN-CONTAINING PROTEIN"/>
    <property type="match status" value="1"/>
</dbReference>
<dbReference type="AlphaFoldDB" id="A0A9N9MFW5"/>
<keyword evidence="3" id="KW-1185">Reference proteome</keyword>
<feature type="domain" description="Cyclic nucleotide-binding" evidence="1">
    <location>
        <begin position="28"/>
        <end position="92"/>
    </location>
</feature>
<dbReference type="Proteomes" id="UP001152799">
    <property type="component" value="Chromosome 1"/>
</dbReference>
<dbReference type="InterPro" id="IPR014710">
    <property type="entry name" value="RmlC-like_jellyroll"/>
</dbReference>